<reference evidence="10 11" key="1">
    <citation type="submission" date="2020-08" db="EMBL/GenBank/DDBJ databases">
        <title>A Genomic Blueprint of the Chicken Gut Microbiome.</title>
        <authorList>
            <person name="Gilroy R."/>
            <person name="Ravi A."/>
            <person name="Getino M."/>
            <person name="Pursley I."/>
            <person name="Horton D.L."/>
            <person name="Alikhan N.-F."/>
            <person name="Baker D."/>
            <person name="Gharbi K."/>
            <person name="Hall N."/>
            <person name="Watson M."/>
            <person name="Adriaenssens E.M."/>
            <person name="Foster-Nyarko E."/>
            <person name="Jarju S."/>
            <person name="Secka A."/>
            <person name="Antonio M."/>
            <person name="Oren A."/>
            <person name="Chaudhuri R."/>
            <person name="La Ragione R.M."/>
            <person name="Hildebrand F."/>
            <person name="Pallen M.J."/>
        </authorList>
    </citation>
    <scope>NUCLEOTIDE SEQUENCE [LARGE SCALE GENOMIC DNA]</scope>
    <source>
        <strain evidence="10 11">Sa2CVA6</strain>
    </source>
</reference>
<evidence type="ECO:0000256" key="2">
    <source>
        <dbReference type="ARBA" id="ARBA00022475"/>
    </source>
</evidence>
<accession>A0ABR8SDR2</accession>
<evidence type="ECO:0000313" key="11">
    <source>
        <dbReference type="Proteomes" id="UP000634919"/>
    </source>
</evidence>
<comment type="subcellular location">
    <subcellularLocation>
        <location evidence="1 7">Cell inner membrane</location>
        <topology evidence="1 7">Multi-pass membrane protein</topology>
    </subcellularLocation>
</comment>
<dbReference type="PANTHER" id="PTHR33362">
    <property type="entry name" value="SIALIC ACID TRAP TRANSPORTER PERMEASE PROTEIN SIAT-RELATED"/>
    <property type="match status" value="1"/>
</dbReference>
<keyword evidence="2" id="KW-1003">Cell membrane</keyword>
<keyword evidence="11" id="KW-1185">Reference proteome</keyword>
<dbReference type="Proteomes" id="UP000634919">
    <property type="component" value="Unassembled WGS sequence"/>
</dbReference>
<sequence length="112" mass="12319">MMKQEMPILAPISAVLGIDPLHFAMIVIVNLTMAMVPLPVGGLLFVTGVATRTPVAALTRELPIFIVAQLLMLMILTFVPALSTSLPHAFGFNSQRLRIKKARKFRAFLFSQ</sequence>
<evidence type="ECO:0000259" key="9">
    <source>
        <dbReference type="Pfam" id="PF06808"/>
    </source>
</evidence>
<evidence type="ECO:0000256" key="4">
    <source>
        <dbReference type="ARBA" id="ARBA00022692"/>
    </source>
</evidence>
<protein>
    <submittedName>
        <fullName evidence="10">TRAP transporter large permease subunit</fullName>
    </submittedName>
</protein>
<organism evidence="10 11">
    <name type="scientific">Comamonas avium</name>
    <dbReference type="NCBI Taxonomy" id="2762231"/>
    <lineage>
        <taxon>Bacteria</taxon>
        <taxon>Pseudomonadati</taxon>
        <taxon>Pseudomonadota</taxon>
        <taxon>Betaproteobacteria</taxon>
        <taxon>Burkholderiales</taxon>
        <taxon>Comamonadaceae</taxon>
        <taxon>Comamonas</taxon>
    </lineage>
</organism>
<evidence type="ECO:0000256" key="1">
    <source>
        <dbReference type="ARBA" id="ARBA00004429"/>
    </source>
</evidence>
<keyword evidence="6 8" id="KW-0472">Membrane</keyword>
<evidence type="ECO:0000256" key="6">
    <source>
        <dbReference type="ARBA" id="ARBA00023136"/>
    </source>
</evidence>
<dbReference type="InterPro" id="IPR010656">
    <property type="entry name" value="DctM"/>
</dbReference>
<dbReference type="PANTHER" id="PTHR33362:SF3">
    <property type="entry name" value="SIALIC ACID TRAP TRANSPORTER PERMEASE PROTEIN SIAT"/>
    <property type="match status" value="1"/>
</dbReference>
<feature type="domain" description="TRAP C4-dicarboxylate transport system permease DctM subunit" evidence="9">
    <location>
        <begin position="7"/>
        <end position="82"/>
    </location>
</feature>
<dbReference type="Pfam" id="PF06808">
    <property type="entry name" value="DctM"/>
    <property type="match status" value="1"/>
</dbReference>
<evidence type="ECO:0000256" key="3">
    <source>
        <dbReference type="ARBA" id="ARBA00022519"/>
    </source>
</evidence>
<dbReference type="EMBL" id="JACSQK010000006">
    <property type="protein sequence ID" value="MBD7961631.1"/>
    <property type="molecule type" value="Genomic_DNA"/>
</dbReference>
<keyword evidence="7" id="KW-0813">Transport</keyword>
<evidence type="ECO:0000256" key="7">
    <source>
        <dbReference type="RuleBase" id="RU369079"/>
    </source>
</evidence>
<comment type="caution">
    <text evidence="10">The sequence shown here is derived from an EMBL/GenBank/DDBJ whole genome shotgun (WGS) entry which is preliminary data.</text>
</comment>
<feature type="transmembrane region" description="Helical" evidence="8">
    <location>
        <begin position="21"/>
        <end position="46"/>
    </location>
</feature>
<feature type="transmembrane region" description="Helical" evidence="8">
    <location>
        <begin position="66"/>
        <end position="90"/>
    </location>
</feature>
<keyword evidence="5 8" id="KW-1133">Transmembrane helix</keyword>
<evidence type="ECO:0000256" key="5">
    <source>
        <dbReference type="ARBA" id="ARBA00022989"/>
    </source>
</evidence>
<gene>
    <name evidence="10" type="ORF">H9646_14235</name>
</gene>
<proteinExistence type="predicted"/>
<dbReference type="InterPro" id="IPR004681">
    <property type="entry name" value="TRAP_DctM"/>
</dbReference>
<keyword evidence="3 7" id="KW-0997">Cell inner membrane</keyword>
<name>A0ABR8SDR2_9BURK</name>
<keyword evidence="4 8" id="KW-0812">Transmembrane</keyword>
<evidence type="ECO:0000256" key="8">
    <source>
        <dbReference type="SAM" id="Phobius"/>
    </source>
</evidence>
<evidence type="ECO:0000313" key="10">
    <source>
        <dbReference type="EMBL" id="MBD7961631.1"/>
    </source>
</evidence>
<comment type="function">
    <text evidence="7">Part of the tripartite ATP-independent periplasmic (TRAP) transport system.</text>
</comment>